<gene>
    <name evidence="2" type="ORF">CYMTET_48438</name>
</gene>
<keyword evidence="1" id="KW-0472">Membrane</keyword>
<feature type="transmembrane region" description="Helical" evidence="1">
    <location>
        <begin position="72"/>
        <end position="96"/>
    </location>
</feature>
<dbReference type="EMBL" id="LGRX02033296">
    <property type="protein sequence ID" value="KAK3241830.1"/>
    <property type="molecule type" value="Genomic_DNA"/>
</dbReference>
<feature type="transmembrane region" description="Helical" evidence="1">
    <location>
        <begin position="45"/>
        <end position="65"/>
    </location>
</feature>
<organism evidence="2 3">
    <name type="scientific">Cymbomonas tetramitiformis</name>
    <dbReference type="NCBI Taxonomy" id="36881"/>
    <lineage>
        <taxon>Eukaryota</taxon>
        <taxon>Viridiplantae</taxon>
        <taxon>Chlorophyta</taxon>
        <taxon>Pyramimonadophyceae</taxon>
        <taxon>Pyramimonadales</taxon>
        <taxon>Pyramimonadaceae</taxon>
        <taxon>Cymbomonas</taxon>
    </lineage>
</organism>
<sequence length="355" mass="39924">MSALQWKRWWEPPTMQQYLFSSLWSRPGDRFADMLTRTVIKSPPMARFAAASGLLFELAAPLALLDARAARLFGCVAFAFHVGVFQMQGISFLSYWSPALLMFLVDPAPLEWSTLLPPQDAGAAALWCWRIAAGHCACQLFVAFSFLEAYTSGMLPFTCMPVFAVSTNLFDPTIPHSFVMTGGEVRCAGHMGDVEWKGPQFQDPWFQLTHREVEALPFPAMWLVVGKAVSSKTLIRRTHSGQVKLVAEHLPTRGLKRKLRNTMENTLNNLALPKYAESGFALFANFEVPEELLDRVRLVTRILLCGCASDAYDRCKLEELVEAQRTCRELFDRVVQTKQLPASPVLFERGISLLR</sequence>
<keyword evidence="1" id="KW-0812">Transmembrane</keyword>
<protein>
    <submittedName>
        <fullName evidence="2">Uncharacterized protein</fullName>
    </submittedName>
</protein>
<evidence type="ECO:0000256" key="1">
    <source>
        <dbReference type="SAM" id="Phobius"/>
    </source>
</evidence>
<evidence type="ECO:0000313" key="3">
    <source>
        <dbReference type="Proteomes" id="UP001190700"/>
    </source>
</evidence>
<reference evidence="2 3" key="1">
    <citation type="journal article" date="2015" name="Genome Biol. Evol.">
        <title>Comparative Genomics of a Bacterivorous Green Alga Reveals Evolutionary Causalities and Consequences of Phago-Mixotrophic Mode of Nutrition.</title>
        <authorList>
            <person name="Burns J.A."/>
            <person name="Paasch A."/>
            <person name="Narechania A."/>
            <person name="Kim E."/>
        </authorList>
    </citation>
    <scope>NUCLEOTIDE SEQUENCE [LARGE SCALE GENOMIC DNA]</scope>
    <source>
        <strain evidence="2 3">PLY_AMNH</strain>
    </source>
</reference>
<name>A0AAE0BTZ7_9CHLO</name>
<keyword evidence="1" id="KW-1133">Transmembrane helix</keyword>
<dbReference type="AlphaFoldDB" id="A0AAE0BTZ7"/>
<keyword evidence="3" id="KW-1185">Reference proteome</keyword>
<proteinExistence type="predicted"/>
<accession>A0AAE0BTZ7</accession>
<evidence type="ECO:0000313" key="2">
    <source>
        <dbReference type="EMBL" id="KAK3241830.1"/>
    </source>
</evidence>
<dbReference type="Proteomes" id="UP001190700">
    <property type="component" value="Unassembled WGS sequence"/>
</dbReference>
<comment type="caution">
    <text evidence="2">The sequence shown here is derived from an EMBL/GenBank/DDBJ whole genome shotgun (WGS) entry which is preliminary data.</text>
</comment>